<accession>A0ACB7ZZ09</accession>
<dbReference type="Proteomes" id="UP000790377">
    <property type="component" value="Unassembled WGS sequence"/>
</dbReference>
<dbReference type="EMBL" id="MU268105">
    <property type="protein sequence ID" value="KAH7905897.1"/>
    <property type="molecule type" value="Genomic_DNA"/>
</dbReference>
<organism evidence="1 2">
    <name type="scientific">Hygrophoropsis aurantiaca</name>
    <dbReference type="NCBI Taxonomy" id="72124"/>
    <lineage>
        <taxon>Eukaryota</taxon>
        <taxon>Fungi</taxon>
        <taxon>Dikarya</taxon>
        <taxon>Basidiomycota</taxon>
        <taxon>Agaricomycotina</taxon>
        <taxon>Agaricomycetes</taxon>
        <taxon>Agaricomycetidae</taxon>
        <taxon>Boletales</taxon>
        <taxon>Coniophorineae</taxon>
        <taxon>Hygrophoropsidaceae</taxon>
        <taxon>Hygrophoropsis</taxon>
    </lineage>
</organism>
<comment type="caution">
    <text evidence="1">The sequence shown here is derived from an EMBL/GenBank/DDBJ whole genome shotgun (WGS) entry which is preliminary data.</text>
</comment>
<gene>
    <name evidence="1" type="ORF">BJ138DRAFT_704923</name>
</gene>
<evidence type="ECO:0000313" key="1">
    <source>
        <dbReference type="EMBL" id="KAH7905897.1"/>
    </source>
</evidence>
<protein>
    <submittedName>
        <fullName evidence="1">Uncharacterized protein</fullName>
    </submittedName>
</protein>
<sequence length="105" mass="12247">MHHALTVPEIVLEIFSYLPKFDDPYLRKQPGCYIDTSDGHTTLAALAATCRTFQEPALDVRWRRLSGVYSLIPLFPHDIWEEYDPDYYSPDDLDLNFVRLPSKEE</sequence>
<proteinExistence type="predicted"/>
<reference evidence="1" key="1">
    <citation type="journal article" date="2021" name="New Phytol.">
        <title>Evolutionary innovations through gain and loss of genes in the ectomycorrhizal Boletales.</title>
        <authorList>
            <person name="Wu G."/>
            <person name="Miyauchi S."/>
            <person name="Morin E."/>
            <person name="Kuo A."/>
            <person name="Drula E."/>
            <person name="Varga T."/>
            <person name="Kohler A."/>
            <person name="Feng B."/>
            <person name="Cao Y."/>
            <person name="Lipzen A."/>
            <person name="Daum C."/>
            <person name="Hundley H."/>
            <person name="Pangilinan J."/>
            <person name="Johnson J."/>
            <person name="Barry K."/>
            <person name="LaButti K."/>
            <person name="Ng V."/>
            <person name="Ahrendt S."/>
            <person name="Min B."/>
            <person name="Choi I.G."/>
            <person name="Park H."/>
            <person name="Plett J.M."/>
            <person name="Magnuson J."/>
            <person name="Spatafora J.W."/>
            <person name="Nagy L.G."/>
            <person name="Henrissat B."/>
            <person name="Grigoriev I.V."/>
            <person name="Yang Z.L."/>
            <person name="Xu J."/>
            <person name="Martin F.M."/>
        </authorList>
    </citation>
    <scope>NUCLEOTIDE SEQUENCE</scope>
    <source>
        <strain evidence="1">ATCC 28755</strain>
    </source>
</reference>
<name>A0ACB7ZZ09_9AGAM</name>
<keyword evidence="2" id="KW-1185">Reference proteome</keyword>
<evidence type="ECO:0000313" key="2">
    <source>
        <dbReference type="Proteomes" id="UP000790377"/>
    </source>
</evidence>